<dbReference type="AlphaFoldDB" id="X1GZS1"/>
<evidence type="ECO:0000313" key="1">
    <source>
        <dbReference type="EMBL" id="GAH47099.1"/>
    </source>
</evidence>
<organism evidence="1">
    <name type="scientific">marine sediment metagenome</name>
    <dbReference type="NCBI Taxonomy" id="412755"/>
    <lineage>
        <taxon>unclassified sequences</taxon>
        <taxon>metagenomes</taxon>
        <taxon>ecological metagenomes</taxon>
    </lineage>
</organism>
<accession>X1GZS1</accession>
<proteinExistence type="predicted"/>
<comment type="caution">
    <text evidence="1">The sequence shown here is derived from an EMBL/GenBank/DDBJ whole genome shotgun (WGS) entry which is preliminary data.</text>
</comment>
<gene>
    <name evidence="1" type="ORF">S03H2_12592</name>
</gene>
<protein>
    <submittedName>
        <fullName evidence="1">Uncharacterized protein</fullName>
    </submittedName>
</protein>
<dbReference type="EMBL" id="BARU01006400">
    <property type="protein sequence ID" value="GAH47099.1"/>
    <property type="molecule type" value="Genomic_DNA"/>
</dbReference>
<reference evidence="1" key="1">
    <citation type="journal article" date="2014" name="Front. Microbiol.">
        <title>High frequency of phylogenetically diverse reductive dehalogenase-homologous genes in deep subseafloor sedimentary metagenomes.</title>
        <authorList>
            <person name="Kawai M."/>
            <person name="Futagami T."/>
            <person name="Toyoda A."/>
            <person name="Takaki Y."/>
            <person name="Nishi S."/>
            <person name="Hori S."/>
            <person name="Arai W."/>
            <person name="Tsubouchi T."/>
            <person name="Morono Y."/>
            <person name="Uchiyama I."/>
            <person name="Ito T."/>
            <person name="Fujiyama A."/>
            <person name="Inagaki F."/>
            <person name="Takami H."/>
        </authorList>
    </citation>
    <scope>NUCLEOTIDE SEQUENCE</scope>
    <source>
        <strain evidence="1">Expedition CK06-06</strain>
    </source>
</reference>
<name>X1GZS1_9ZZZZ</name>
<sequence>MTFRINIGPDAVATATLAPSSFEPGLAPFKLLAAAAAVGSGRAGSGQYILDASGDD</sequence>